<evidence type="ECO:0000313" key="3">
    <source>
        <dbReference type="Proteomes" id="UP000189674"/>
    </source>
</evidence>
<keyword evidence="1" id="KW-0812">Transmembrane</keyword>
<dbReference type="OrthoDB" id="211198at2"/>
<organism evidence="2 3">
    <name type="scientific">Anaerohalosphaera lusitana</name>
    <dbReference type="NCBI Taxonomy" id="1936003"/>
    <lineage>
        <taxon>Bacteria</taxon>
        <taxon>Pseudomonadati</taxon>
        <taxon>Planctomycetota</taxon>
        <taxon>Phycisphaerae</taxon>
        <taxon>Sedimentisphaerales</taxon>
        <taxon>Anaerohalosphaeraceae</taxon>
        <taxon>Anaerohalosphaera</taxon>
    </lineage>
</organism>
<name>A0A1U9NLT0_9BACT</name>
<evidence type="ECO:0000313" key="2">
    <source>
        <dbReference type="EMBL" id="AQT68902.1"/>
    </source>
</evidence>
<sequence>MQEIDFLPKWYTTGRKKKVNYRRQYFALGVLFFVLMIWSLAGTYSVSVSKGQVRIMQRSLKNNAPIAAKYSNFEEELRKLRSQMEVIEKLKQKTRYSAALSELSYLIDEDVVLKDLVIEAKEIKRKSDGGADKVRLVGNTEKARKDLSNERKLKVILKGVAVAPSDVANLISRLERSQYFFNVMPGFSRNKVINENPVTEFEIVCHVADYVEGE</sequence>
<feature type="transmembrane region" description="Helical" evidence="1">
    <location>
        <begin position="25"/>
        <end position="46"/>
    </location>
</feature>
<dbReference type="AlphaFoldDB" id="A0A1U9NLT0"/>
<accession>A0A1U9NLT0</accession>
<evidence type="ECO:0008006" key="4">
    <source>
        <dbReference type="Google" id="ProtNLM"/>
    </source>
</evidence>
<keyword evidence="1" id="KW-1133">Transmembrane helix</keyword>
<dbReference type="RefSeq" id="WP_146662278.1">
    <property type="nucleotide sequence ID" value="NZ_CP019791.1"/>
</dbReference>
<evidence type="ECO:0000256" key="1">
    <source>
        <dbReference type="SAM" id="Phobius"/>
    </source>
</evidence>
<protein>
    <recommendedName>
        <fullName evidence="4">Fimbrial assembly protein (PilN)</fullName>
    </recommendedName>
</protein>
<dbReference type="STRING" id="1936003.STSP2_02079"/>
<dbReference type="KEGG" id="alus:STSP2_02079"/>
<gene>
    <name evidence="2" type="ORF">STSP2_02079</name>
</gene>
<proteinExistence type="predicted"/>
<keyword evidence="3" id="KW-1185">Reference proteome</keyword>
<keyword evidence="1" id="KW-0472">Membrane</keyword>
<dbReference type="EMBL" id="CP019791">
    <property type="protein sequence ID" value="AQT68902.1"/>
    <property type="molecule type" value="Genomic_DNA"/>
</dbReference>
<reference evidence="3" key="1">
    <citation type="submission" date="2017-02" db="EMBL/GenBank/DDBJ databases">
        <title>Comparative genomics and description of representatives of a novel lineage of planctomycetes thriving in anoxic sediments.</title>
        <authorList>
            <person name="Spring S."/>
            <person name="Bunk B."/>
            <person name="Sproer C."/>
        </authorList>
    </citation>
    <scope>NUCLEOTIDE SEQUENCE [LARGE SCALE GENOMIC DNA]</scope>
    <source>
        <strain evidence="3">ST-NAGAB-D1</strain>
    </source>
</reference>
<dbReference type="Proteomes" id="UP000189674">
    <property type="component" value="Chromosome"/>
</dbReference>